<dbReference type="CDD" id="cd07478">
    <property type="entry name" value="Peptidases_S8_CspA-like"/>
    <property type="match status" value="1"/>
</dbReference>
<keyword evidence="3 6" id="KW-0378">Hydrolase</keyword>
<evidence type="ECO:0000256" key="1">
    <source>
        <dbReference type="ARBA" id="ARBA00011073"/>
    </source>
</evidence>
<dbReference type="InterPro" id="IPR036852">
    <property type="entry name" value="Peptidase_S8/S53_dom_sf"/>
</dbReference>
<evidence type="ECO:0000313" key="8">
    <source>
        <dbReference type="EMBL" id="QNL98491.1"/>
    </source>
</evidence>
<dbReference type="PROSITE" id="PS00137">
    <property type="entry name" value="SUBTILASE_HIS"/>
    <property type="match status" value="1"/>
</dbReference>
<evidence type="ECO:0000256" key="3">
    <source>
        <dbReference type="ARBA" id="ARBA00022801"/>
    </source>
</evidence>
<dbReference type="Proteomes" id="UP000515819">
    <property type="component" value="Chromosome"/>
</dbReference>
<dbReference type="Pfam" id="PF00082">
    <property type="entry name" value="Peptidase_S8"/>
    <property type="match status" value="2"/>
</dbReference>
<sequence>MDKSVYSTEKISTGLAVSLETDQSSTRQFNILIRYLGAFDSLQEIAVFPIVPLLNHFAVGTASKEEILRLTYMPEVLYIDLTRQMEYEQAVQAENRIAACFPMYDEQESVLRGNGILIGIVDSGLEFTHPALIAQDGKSRIIAYWDQSQTGIPPEPYGFGTEYSANQIQSVVSEGTDRRYDTSGHGTAVASILTAFSTGASLIGVASRPNTAAFLCAVDYIVRYAMQQRLPLVLNLSYGNNYGDHYGNSIVEQYLDALRANGKVTIVTGMGNEGNTGRHRYIGGNTAQTVGILVGDGLLTFSLQLWFAPATAFLFRIQAPAGQATTYIPSQNAGEFYSFVLATTQISIQIGQATPFNPRREIFIVFRGTVIPYGYWSLSIQPYFDQPYQIDAWLPVASSTQATVEFEVPTTDLSLTIPASASNVISVGAYNGARLSVAPFSGKGSTSIQKPELVAPGVDILAANASGGYRLFSGTSFATPFVASAAANLMQWGITDGNDSFLYGARVKAYLINAARALPGSNQIPNPSEGWGRLCANASVPRGNPSILP</sequence>
<dbReference type="PANTHER" id="PTHR43806:SF11">
    <property type="entry name" value="CEREVISIN-RELATED"/>
    <property type="match status" value="1"/>
</dbReference>
<dbReference type="GO" id="GO:0006508">
    <property type="term" value="P:proteolysis"/>
    <property type="evidence" value="ECO:0007669"/>
    <property type="project" value="UniProtKB-KW"/>
</dbReference>
<comment type="similarity">
    <text evidence="1 6">Belongs to the peptidase S8 family.</text>
</comment>
<dbReference type="Gene3D" id="2.60.120.1290">
    <property type="match status" value="1"/>
</dbReference>
<evidence type="ECO:0000259" key="7">
    <source>
        <dbReference type="Pfam" id="PF00082"/>
    </source>
</evidence>
<dbReference type="PANTHER" id="PTHR43806">
    <property type="entry name" value="PEPTIDASE S8"/>
    <property type="match status" value="1"/>
</dbReference>
<evidence type="ECO:0000313" key="9">
    <source>
        <dbReference type="Proteomes" id="UP000515819"/>
    </source>
</evidence>
<proteinExistence type="inferred from homology"/>
<dbReference type="PRINTS" id="PR00723">
    <property type="entry name" value="SUBTILISIN"/>
</dbReference>
<evidence type="ECO:0000256" key="2">
    <source>
        <dbReference type="ARBA" id="ARBA00022670"/>
    </source>
</evidence>
<gene>
    <name evidence="8" type="ORF">H9Q76_06865</name>
</gene>
<evidence type="ECO:0000256" key="6">
    <source>
        <dbReference type="PROSITE-ProRule" id="PRU01240"/>
    </source>
</evidence>
<dbReference type="EMBL" id="CP060632">
    <property type="protein sequence ID" value="QNL98491.1"/>
    <property type="molecule type" value="Genomic_DNA"/>
</dbReference>
<feature type="active site" description="Charge relay system" evidence="5 6">
    <location>
        <position position="185"/>
    </location>
</feature>
<dbReference type="InterPro" id="IPR050131">
    <property type="entry name" value="Peptidase_S8_subtilisin-like"/>
</dbReference>
<keyword evidence="9" id="KW-1185">Reference proteome</keyword>
<dbReference type="AlphaFoldDB" id="A0A7G9FIW0"/>
<name>A0A7G9FIW0_9FIRM</name>
<evidence type="ECO:0000256" key="5">
    <source>
        <dbReference type="PIRSR" id="PIRSR615500-1"/>
    </source>
</evidence>
<accession>A0A7G9FIW0</accession>
<keyword evidence="2 6" id="KW-0645">Protease</keyword>
<dbReference type="InterPro" id="IPR000209">
    <property type="entry name" value="Peptidase_S8/S53_dom"/>
</dbReference>
<dbReference type="InterPro" id="IPR034045">
    <property type="entry name" value="Pep_S8_CspA-like"/>
</dbReference>
<feature type="domain" description="Peptidase S8/S53" evidence="7">
    <location>
        <begin position="113"/>
        <end position="288"/>
    </location>
</feature>
<feature type="domain" description="Peptidase S8/S53" evidence="7">
    <location>
        <begin position="411"/>
        <end position="532"/>
    </location>
</feature>
<dbReference type="InterPro" id="IPR023827">
    <property type="entry name" value="Peptidase_S8_Asp-AS"/>
</dbReference>
<organism evidence="8 9">
    <name type="scientific">Wujia chipingensis</name>
    <dbReference type="NCBI Taxonomy" id="2763670"/>
    <lineage>
        <taxon>Bacteria</taxon>
        <taxon>Bacillati</taxon>
        <taxon>Bacillota</taxon>
        <taxon>Clostridia</taxon>
        <taxon>Lachnospirales</taxon>
        <taxon>Lachnospiraceae</taxon>
        <taxon>Wujia</taxon>
    </lineage>
</organism>
<dbReference type="GO" id="GO:0005615">
    <property type="term" value="C:extracellular space"/>
    <property type="evidence" value="ECO:0007669"/>
    <property type="project" value="TreeGrafter"/>
</dbReference>
<dbReference type="InterPro" id="IPR015500">
    <property type="entry name" value="Peptidase_S8_subtilisin-rel"/>
</dbReference>
<keyword evidence="4 6" id="KW-0720">Serine protease</keyword>
<dbReference type="RefSeq" id="WP_249320859.1">
    <property type="nucleotide sequence ID" value="NZ_CP060632.1"/>
</dbReference>
<dbReference type="GO" id="GO:0004252">
    <property type="term" value="F:serine-type endopeptidase activity"/>
    <property type="evidence" value="ECO:0007669"/>
    <property type="project" value="UniProtKB-UniRule"/>
</dbReference>
<dbReference type="SUPFAM" id="SSF52743">
    <property type="entry name" value="Subtilisin-like"/>
    <property type="match status" value="1"/>
</dbReference>
<dbReference type="PROSITE" id="PS51892">
    <property type="entry name" value="SUBTILASE"/>
    <property type="match status" value="1"/>
</dbReference>
<reference evidence="8 9" key="1">
    <citation type="submission" date="2020-08" db="EMBL/GenBank/DDBJ databases">
        <authorList>
            <person name="Liu C."/>
            <person name="Sun Q."/>
        </authorList>
    </citation>
    <scope>NUCLEOTIDE SEQUENCE [LARGE SCALE GENOMIC DNA]</scope>
    <source>
        <strain evidence="8 9">NSJ-4</strain>
    </source>
</reference>
<dbReference type="PROSITE" id="PS00136">
    <property type="entry name" value="SUBTILASE_ASP"/>
    <property type="match status" value="1"/>
</dbReference>
<feature type="active site" description="Charge relay system" evidence="5 6">
    <location>
        <position position="122"/>
    </location>
</feature>
<protein>
    <submittedName>
        <fullName evidence="8">S8 family serine peptidase</fullName>
    </submittedName>
</protein>
<evidence type="ECO:0000256" key="4">
    <source>
        <dbReference type="ARBA" id="ARBA00022825"/>
    </source>
</evidence>
<dbReference type="KEGG" id="wcp:H9Q76_06865"/>
<feature type="active site" description="Charge relay system" evidence="5 6">
    <location>
        <position position="476"/>
    </location>
</feature>
<dbReference type="Gene3D" id="3.40.50.200">
    <property type="entry name" value="Peptidase S8/S53 domain"/>
    <property type="match status" value="1"/>
</dbReference>
<dbReference type="InterPro" id="IPR022398">
    <property type="entry name" value="Peptidase_S8_His-AS"/>
</dbReference>